<organism evidence="1 2">
    <name type="scientific">Mucilaginibacter ginkgonis</name>
    <dbReference type="NCBI Taxonomy" id="2682091"/>
    <lineage>
        <taxon>Bacteria</taxon>
        <taxon>Pseudomonadati</taxon>
        <taxon>Bacteroidota</taxon>
        <taxon>Sphingobacteriia</taxon>
        <taxon>Sphingobacteriales</taxon>
        <taxon>Sphingobacteriaceae</taxon>
        <taxon>Mucilaginibacter</taxon>
    </lineage>
</organism>
<reference evidence="1 2" key="1">
    <citation type="submission" date="2020-12" db="EMBL/GenBank/DDBJ databases">
        <title>HMF7856_wgs.fasta genome submission.</title>
        <authorList>
            <person name="Kang H."/>
            <person name="Kim H."/>
            <person name="Joh K."/>
        </authorList>
    </citation>
    <scope>NUCLEOTIDE SEQUENCE [LARGE SCALE GENOMIC DNA]</scope>
    <source>
        <strain evidence="1 2">HMF7856</strain>
    </source>
</reference>
<evidence type="ECO:0000313" key="2">
    <source>
        <dbReference type="Proteomes" id="UP000429232"/>
    </source>
</evidence>
<evidence type="ECO:0000313" key="1">
    <source>
        <dbReference type="EMBL" id="QQL50061.1"/>
    </source>
</evidence>
<proteinExistence type="predicted"/>
<dbReference type="EMBL" id="CP066775">
    <property type="protein sequence ID" value="QQL50061.1"/>
    <property type="molecule type" value="Genomic_DNA"/>
</dbReference>
<gene>
    <name evidence="1" type="ORF">GO620_001005</name>
</gene>
<dbReference type="PROSITE" id="PS51257">
    <property type="entry name" value="PROKAR_LIPOPROTEIN"/>
    <property type="match status" value="1"/>
</dbReference>
<name>A0A6I4HZD4_9SPHI</name>
<dbReference type="Proteomes" id="UP000429232">
    <property type="component" value="Chromosome"/>
</dbReference>
<evidence type="ECO:0008006" key="3">
    <source>
        <dbReference type="Google" id="ProtNLM"/>
    </source>
</evidence>
<sequence length="257" mass="27023">MEKILRFAAFSLIVAAFAGCTKDRYYRNGGGYYYNNQPGNAASNVGTTLANDADGIVNLVGQVTLSAQNMVNANSACGTIRSDSTVQQNPAGATTTYKYINKNKLVVLCKNSTQADSAVNTSSYTGTFSNTNVVSSNSGSSLFNIGGILATATYYTVDGTYVRQGNYQYNNTSQTATTSNINITLKKLLVSKPNRYIVGGTATFTITGTDTNAGVAAASGNYSYTGTLTFNTTNLANLTLNGVNYTVNLTNGAVNKV</sequence>
<keyword evidence="2" id="KW-1185">Reference proteome</keyword>
<protein>
    <recommendedName>
        <fullName evidence="3">Lipoprotein</fullName>
    </recommendedName>
</protein>
<dbReference type="KEGG" id="mgik:GO620_001005"/>
<dbReference type="RefSeq" id="WP_157523228.1">
    <property type="nucleotide sequence ID" value="NZ_CP066775.1"/>
</dbReference>
<dbReference type="AlphaFoldDB" id="A0A6I4HZD4"/>
<accession>A0A6I4HZD4</accession>